<feature type="region of interest" description="Disordered" evidence="2">
    <location>
        <begin position="58"/>
        <end position="80"/>
    </location>
</feature>
<feature type="compositionally biased region" description="Low complexity" evidence="2">
    <location>
        <begin position="289"/>
        <end position="298"/>
    </location>
</feature>
<feature type="compositionally biased region" description="Acidic residues" evidence="2">
    <location>
        <begin position="331"/>
        <end position="342"/>
    </location>
</feature>
<organism evidence="4">
    <name type="scientific">Magallana gigas</name>
    <name type="common">Pacific oyster</name>
    <name type="synonym">Crassostrea gigas</name>
    <dbReference type="NCBI Taxonomy" id="29159"/>
    <lineage>
        <taxon>Eukaryota</taxon>
        <taxon>Metazoa</taxon>
        <taxon>Spiralia</taxon>
        <taxon>Lophotrochozoa</taxon>
        <taxon>Mollusca</taxon>
        <taxon>Bivalvia</taxon>
        <taxon>Autobranchia</taxon>
        <taxon>Pteriomorphia</taxon>
        <taxon>Ostreida</taxon>
        <taxon>Ostreoidea</taxon>
        <taxon>Ostreidae</taxon>
        <taxon>Magallana</taxon>
    </lineage>
</organism>
<dbReference type="GO" id="GO:0010038">
    <property type="term" value="P:response to metal ion"/>
    <property type="evidence" value="ECO:0007669"/>
    <property type="project" value="InterPro"/>
</dbReference>
<feature type="compositionally biased region" description="Polar residues" evidence="2">
    <location>
        <begin position="192"/>
        <end position="204"/>
    </location>
</feature>
<feature type="region of interest" description="Disordered" evidence="2">
    <location>
        <begin position="416"/>
        <end position="562"/>
    </location>
</feature>
<name>K1PHI7_MAGGI</name>
<feature type="compositionally biased region" description="Basic and acidic residues" evidence="2">
    <location>
        <begin position="639"/>
        <end position="654"/>
    </location>
</feature>
<dbReference type="AlphaFoldDB" id="K1PHI7"/>
<keyword evidence="3" id="KW-0472">Membrane</keyword>
<accession>K1PHI7</accession>
<dbReference type="InterPro" id="IPR015867">
    <property type="entry name" value="N-reg_PII/ATP_PRibTrfase_C"/>
</dbReference>
<dbReference type="GO" id="GO:0005507">
    <property type="term" value="F:copper ion binding"/>
    <property type="evidence" value="ECO:0007669"/>
    <property type="project" value="TreeGrafter"/>
</dbReference>
<dbReference type="SUPFAM" id="SSF54913">
    <property type="entry name" value="GlnB-like"/>
    <property type="match status" value="1"/>
</dbReference>
<feature type="compositionally biased region" description="Basic residues" evidence="2">
    <location>
        <begin position="1013"/>
        <end position="1028"/>
    </location>
</feature>
<dbReference type="HOGENOM" id="CLU_269386_0_0_1"/>
<protein>
    <submittedName>
        <fullName evidence="4">CutA-like protein</fullName>
    </submittedName>
</protein>
<dbReference type="InParanoid" id="K1PHI7"/>
<dbReference type="InterPro" id="IPR004323">
    <property type="entry name" value="Ion_tolerance_CutA"/>
</dbReference>
<feature type="region of interest" description="Disordered" evidence="2">
    <location>
        <begin position="106"/>
        <end position="342"/>
    </location>
</feature>
<feature type="compositionally biased region" description="Polar residues" evidence="2">
    <location>
        <begin position="60"/>
        <end position="73"/>
    </location>
</feature>
<feature type="compositionally biased region" description="Polar residues" evidence="2">
    <location>
        <begin position="134"/>
        <end position="144"/>
    </location>
</feature>
<evidence type="ECO:0000313" key="4">
    <source>
        <dbReference type="EMBL" id="EKC23447.1"/>
    </source>
</evidence>
<keyword evidence="3" id="KW-1133">Transmembrane helix</keyword>
<evidence type="ECO:0000256" key="3">
    <source>
        <dbReference type="SAM" id="Phobius"/>
    </source>
</evidence>
<dbReference type="PANTHER" id="PTHR23419">
    <property type="entry name" value="DIVALENT CATION TOLERANCE CUTA-RELATED"/>
    <property type="match status" value="1"/>
</dbReference>
<feature type="region of interest" description="Disordered" evidence="2">
    <location>
        <begin position="680"/>
        <end position="700"/>
    </location>
</feature>
<dbReference type="Pfam" id="PF03091">
    <property type="entry name" value="CutA1"/>
    <property type="match status" value="1"/>
</dbReference>
<dbReference type="InterPro" id="IPR011322">
    <property type="entry name" value="N-reg_PII-like_a/b"/>
</dbReference>
<sequence>MEFPEPLLLDEELENQCNEIRAIASKNWLSSTHSSLQHLDKIKTSIYNVGIHDPKELKATNLSSRGQRSQSFTDLAVDPNAPPLSLQQNAIAWGSNASIPDLLAQHSARSQTNERLSSRRTRPSSGKKLRPQSAKESGSRQGSQLPPKAPSIGVKGARVDPTGRPPKFVPHTSTGWVGPPAGLKFADDFQTDIPNDKTTSWSSTPPVPAGTPIPSEFDHHGDSVLGDHNTDRNEDKTPEPPKPPSPELIHFSLPRMEDDYDEEDSDLDTERLLSKAEIHAPSPAGFNYTHSTTHNSSSGPLQASNQEDDFKAVTIPEEQNNKNTVSVKFDLDDDDDENDDLEDDWDEELADLHHEESLPFVVPTEKTSVKFREDKNVTIDITPRNLGYKVADLDFHTKKKHISPKDDELQSFLSVRSTGPTKSQLAESNHGNKHTAEVKSSQQSYTKKPRPLSSVLKNRTEVHDTKCEKRLTQERPKSANKPSTPVAMVTVAYSDMENAKKTSKSKSRKKHSEKDVITMVQTVQSESEDEEDKKLEDGSGDKITPDKLESWMPTKCVSDPPKNYYELSRKSASVQSHVREVSPPSSSHVYKTTKTIEFDECKPKETSIKSVIDNSALLKSRDKERFVGLEEGGRLRARLSSEHPPHLTPKDRPANRPRSAMIQKTKSNTDMEHSFTKGAHVTAHAEKTGAKRMLRRPLSAPSQRKALEFLEKEENKRNEGAQENQNISIDTKPVLSEKEKEIENLINKHLRRNNLASLSSKPLVPENEHLKLEEPEVALTEEETNVDVKEVTDNTPSEAEKVIETNTPSSAGKPKTVSRKTKKNYEDIETLVSGKCQHSESSKEDKVNRMVLKMAETQVNAKLSDNTRHYASYSRSRVRSAPIRRVSSEPKVRYTKPLYIHSKIPDDDVVTENEIEAHLIHERLASDNVYIRPETLERALYPPSGKTLYYDIENKLPRSTSASLLSHPKVWLPVEYKQFKLAEKNLNKANEIIRRQELAEERKARLAELGSVAKKKKGKKGKKKGTGKKKGETTRRLKETFNTVQTNNPKPEITAVDLHCTRRPKVKLKLEFSRRCFVISTSLILLGVCMSPFLGLLRRTLSTMSQQGSYSVAFVTINKMEEAKKLAAGLVKEKHAACVNIIPGLISVYEWEGKINEDPELLLKIKTATSKVDDVIKYVRENHPYDVAEVISVKIDNGNPPYLKWIDEVVGTKA</sequence>
<evidence type="ECO:0000256" key="2">
    <source>
        <dbReference type="SAM" id="MobiDB-lite"/>
    </source>
</evidence>
<gene>
    <name evidence="4" type="ORF">CGI_10012900</name>
</gene>
<dbReference type="PANTHER" id="PTHR23419:SF8">
    <property type="entry name" value="FI09726P"/>
    <property type="match status" value="1"/>
</dbReference>
<feature type="compositionally biased region" description="Basic residues" evidence="2">
    <location>
        <begin position="118"/>
        <end position="130"/>
    </location>
</feature>
<reference evidence="4" key="1">
    <citation type="journal article" date="2012" name="Nature">
        <title>The oyster genome reveals stress adaptation and complexity of shell formation.</title>
        <authorList>
            <person name="Zhang G."/>
            <person name="Fang X."/>
            <person name="Guo X."/>
            <person name="Li L."/>
            <person name="Luo R."/>
            <person name="Xu F."/>
            <person name="Yang P."/>
            <person name="Zhang L."/>
            <person name="Wang X."/>
            <person name="Qi H."/>
            <person name="Xiong Z."/>
            <person name="Que H."/>
            <person name="Xie Y."/>
            <person name="Holland P.W."/>
            <person name="Paps J."/>
            <person name="Zhu Y."/>
            <person name="Wu F."/>
            <person name="Chen Y."/>
            <person name="Wang J."/>
            <person name="Peng C."/>
            <person name="Meng J."/>
            <person name="Yang L."/>
            <person name="Liu J."/>
            <person name="Wen B."/>
            <person name="Zhang N."/>
            <person name="Huang Z."/>
            <person name="Zhu Q."/>
            <person name="Feng Y."/>
            <person name="Mount A."/>
            <person name="Hedgecock D."/>
            <person name="Xu Z."/>
            <person name="Liu Y."/>
            <person name="Domazet-Loso T."/>
            <person name="Du Y."/>
            <person name="Sun X."/>
            <person name="Zhang S."/>
            <person name="Liu B."/>
            <person name="Cheng P."/>
            <person name="Jiang X."/>
            <person name="Li J."/>
            <person name="Fan D."/>
            <person name="Wang W."/>
            <person name="Fu W."/>
            <person name="Wang T."/>
            <person name="Wang B."/>
            <person name="Zhang J."/>
            <person name="Peng Z."/>
            <person name="Li Y."/>
            <person name="Li N."/>
            <person name="Wang J."/>
            <person name="Chen M."/>
            <person name="He Y."/>
            <person name="Tan F."/>
            <person name="Song X."/>
            <person name="Zheng Q."/>
            <person name="Huang R."/>
            <person name="Yang H."/>
            <person name="Du X."/>
            <person name="Chen L."/>
            <person name="Yang M."/>
            <person name="Gaffney P.M."/>
            <person name="Wang S."/>
            <person name="Luo L."/>
            <person name="She Z."/>
            <person name="Ming Y."/>
            <person name="Huang W."/>
            <person name="Zhang S."/>
            <person name="Huang B."/>
            <person name="Zhang Y."/>
            <person name="Qu T."/>
            <person name="Ni P."/>
            <person name="Miao G."/>
            <person name="Wang J."/>
            <person name="Wang Q."/>
            <person name="Steinberg C.E."/>
            <person name="Wang H."/>
            <person name="Li N."/>
            <person name="Qian L."/>
            <person name="Zhang G."/>
            <person name="Li Y."/>
            <person name="Yang H."/>
            <person name="Liu X."/>
            <person name="Wang J."/>
            <person name="Yin Y."/>
            <person name="Wang J."/>
        </authorList>
    </citation>
    <scope>NUCLEOTIDE SEQUENCE [LARGE SCALE GENOMIC DNA]</scope>
    <source>
        <strain evidence="4">05x7-T-G4-1.051#20</strain>
    </source>
</reference>
<keyword evidence="3" id="KW-0812">Transmembrane</keyword>
<feature type="compositionally biased region" description="Basic and acidic residues" evidence="2">
    <location>
        <begin position="228"/>
        <end position="239"/>
    </location>
</feature>
<feature type="compositionally biased region" description="Polar residues" evidence="2">
    <location>
        <begin position="317"/>
        <end position="326"/>
    </location>
</feature>
<dbReference type="Gene3D" id="3.30.70.120">
    <property type="match status" value="1"/>
</dbReference>
<feature type="region of interest" description="Disordered" evidence="2">
    <location>
        <begin position="639"/>
        <end position="658"/>
    </location>
</feature>
<evidence type="ECO:0000256" key="1">
    <source>
        <dbReference type="ARBA" id="ARBA00010169"/>
    </source>
</evidence>
<feature type="compositionally biased region" description="Polar residues" evidence="2">
    <location>
        <begin position="416"/>
        <end position="429"/>
    </location>
</feature>
<feature type="compositionally biased region" description="Basic and acidic residues" evidence="2">
    <location>
        <begin position="458"/>
        <end position="477"/>
    </location>
</feature>
<feature type="compositionally biased region" description="Basic residues" evidence="2">
    <location>
        <begin position="501"/>
        <end position="511"/>
    </location>
</feature>
<proteinExistence type="inferred from homology"/>
<feature type="compositionally biased region" description="Acidic residues" evidence="2">
    <location>
        <begin position="258"/>
        <end position="267"/>
    </location>
</feature>
<feature type="region of interest" description="Disordered" evidence="2">
    <location>
        <begin position="1009"/>
        <end position="1035"/>
    </location>
</feature>
<feature type="compositionally biased region" description="Basic and acidic residues" evidence="2">
    <location>
        <begin position="268"/>
        <end position="278"/>
    </location>
</feature>
<feature type="compositionally biased region" description="Basic and acidic residues" evidence="2">
    <location>
        <begin position="532"/>
        <end position="549"/>
    </location>
</feature>
<feature type="transmembrane region" description="Helical" evidence="3">
    <location>
        <begin position="1077"/>
        <end position="1097"/>
    </location>
</feature>
<comment type="similarity">
    <text evidence="1">Belongs to the CutA family.</text>
</comment>
<dbReference type="EMBL" id="JH817990">
    <property type="protein sequence ID" value="EKC23447.1"/>
    <property type="molecule type" value="Genomic_DNA"/>
</dbReference>